<reference evidence="3" key="1">
    <citation type="submission" date="2015-10" db="EMBL/GenBank/DDBJ databases">
        <title>Extensive mobilome-driven genome diversification in gut-associated Bacteroides vulgatus mpk.</title>
        <authorList>
            <person name="Beier S."/>
            <person name="Lange A."/>
            <person name="Huson D.H."/>
            <person name="Frick J.-S."/>
            <person name="Autenrieth I.B."/>
        </authorList>
    </citation>
    <scope>NUCLEOTIDE SEQUENCE [LARGE SCALE GENOMIC DNA]</scope>
    <source>
        <strain evidence="3">mpk</strain>
    </source>
</reference>
<sequence length="86" mass="8985">MMKKTTTILCLGIALCMLGCSDDDDQVTTTSTVPFSLTASLSPRSSDAEDTGILQGNWDANSQLAVIKTGSSGVPKSILTRKTDSS</sequence>
<dbReference type="EMBL" id="CP013020">
    <property type="protein sequence ID" value="ALK86702.1"/>
    <property type="molecule type" value="Genomic_DNA"/>
</dbReference>
<organism evidence="2 3">
    <name type="scientific">Phocaeicola vulgatus</name>
    <name type="common">Bacteroides vulgatus</name>
    <dbReference type="NCBI Taxonomy" id="821"/>
    <lineage>
        <taxon>Bacteria</taxon>
        <taxon>Pseudomonadati</taxon>
        <taxon>Bacteroidota</taxon>
        <taxon>Bacteroidia</taxon>
        <taxon>Bacteroidales</taxon>
        <taxon>Bacteroidaceae</taxon>
        <taxon>Phocaeicola</taxon>
    </lineage>
</organism>
<name>A0A0P0M6C0_PHOVU</name>
<evidence type="ECO:0008006" key="4">
    <source>
        <dbReference type="Google" id="ProtNLM"/>
    </source>
</evidence>
<keyword evidence="1" id="KW-0732">Signal</keyword>
<dbReference type="Proteomes" id="UP000061587">
    <property type="component" value="Chromosome"/>
</dbReference>
<gene>
    <name evidence="2" type="ORF">BvMPK_4152</name>
</gene>
<evidence type="ECO:0000313" key="3">
    <source>
        <dbReference type="Proteomes" id="UP000061587"/>
    </source>
</evidence>
<feature type="signal peptide" evidence="1">
    <location>
        <begin position="1"/>
        <end position="22"/>
    </location>
</feature>
<evidence type="ECO:0000256" key="1">
    <source>
        <dbReference type="SAM" id="SignalP"/>
    </source>
</evidence>
<accession>A0A0P0M6C0</accession>
<protein>
    <recommendedName>
        <fullName evidence="4">Fimbrillin family protein</fullName>
    </recommendedName>
</protein>
<reference evidence="2 3" key="2">
    <citation type="journal article" date="2016" name="Genome Biol. Evol.">
        <title>Extensive mobilome-driven genome diversification in mouse gut-associated Bacteroides vulgatus mpk.</title>
        <authorList>
            <person name="Lange A."/>
            <person name="Beier S."/>
            <person name="Steimle A."/>
            <person name="Autenrieth I.B."/>
            <person name="Huson D.H."/>
            <person name="Frick J.S."/>
        </authorList>
    </citation>
    <scope>NUCLEOTIDE SEQUENCE [LARGE SCALE GENOMIC DNA]</scope>
    <source>
        <strain evidence="3">mpk</strain>
    </source>
</reference>
<proteinExistence type="predicted"/>
<evidence type="ECO:0000313" key="2">
    <source>
        <dbReference type="EMBL" id="ALK86702.1"/>
    </source>
</evidence>
<dbReference type="PATRIC" id="fig|821.40.peg.4983"/>
<dbReference type="AlphaFoldDB" id="A0A0P0M6C0"/>
<feature type="chain" id="PRO_5006050687" description="Fimbrillin family protein" evidence="1">
    <location>
        <begin position="23"/>
        <end position="86"/>
    </location>
</feature>